<evidence type="ECO:0000256" key="1">
    <source>
        <dbReference type="SAM" id="SignalP"/>
    </source>
</evidence>
<name>A0A839DU44_9PSEU</name>
<dbReference type="EMBL" id="JACGWZ010000002">
    <property type="protein sequence ID" value="MBA8825014.1"/>
    <property type="molecule type" value="Genomic_DNA"/>
</dbReference>
<dbReference type="Pfam" id="PF14016">
    <property type="entry name" value="DUF4232"/>
    <property type="match status" value="1"/>
</dbReference>
<feature type="chain" id="PRO_5032670451" description="DUF4232 domain-containing protein" evidence="1">
    <location>
        <begin position="32"/>
        <end position="176"/>
    </location>
</feature>
<feature type="domain" description="DUF4232" evidence="2">
    <location>
        <begin position="43"/>
        <end position="173"/>
    </location>
</feature>
<dbReference type="AlphaFoldDB" id="A0A839DU44"/>
<evidence type="ECO:0000259" key="2">
    <source>
        <dbReference type="Pfam" id="PF14016"/>
    </source>
</evidence>
<evidence type="ECO:0000313" key="3">
    <source>
        <dbReference type="EMBL" id="MBA8825014.1"/>
    </source>
</evidence>
<accession>A0A839DU44</accession>
<reference evidence="3 4" key="1">
    <citation type="submission" date="2020-07" db="EMBL/GenBank/DDBJ databases">
        <title>Sequencing the genomes of 1000 actinobacteria strains.</title>
        <authorList>
            <person name="Klenk H.-P."/>
        </authorList>
    </citation>
    <scope>NUCLEOTIDE SEQUENCE [LARGE SCALE GENOMIC DNA]</scope>
    <source>
        <strain evidence="3 4">DSM 45975</strain>
    </source>
</reference>
<keyword evidence="4" id="KW-1185">Reference proteome</keyword>
<gene>
    <name evidence="3" type="ORF">FHX42_002361</name>
</gene>
<dbReference type="InterPro" id="IPR025326">
    <property type="entry name" value="DUF4232"/>
</dbReference>
<proteinExistence type="predicted"/>
<dbReference type="RefSeq" id="WP_182544174.1">
    <property type="nucleotide sequence ID" value="NZ_JACGWZ010000002.1"/>
</dbReference>
<organism evidence="3 4">
    <name type="scientific">Halosaccharopolyspora lacisalsi</name>
    <dbReference type="NCBI Taxonomy" id="1000566"/>
    <lineage>
        <taxon>Bacteria</taxon>
        <taxon>Bacillati</taxon>
        <taxon>Actinomycetota</taxon>
        <taxon>Actinomycetes</taxon>
        <taxon>Pseudonocardiales</taxon>
        <taxon>Pseudonocardiaceae</taxon>
        <taxon>Halosaccharopolyspora</taxon>
    </lineage>
</organism>
<protein>
    <recommendedName>
        <fullName evidence="2">DUF4232 domain-containing protein</fullName>
    </recommendedName>
</protein>
<evidence type="ECO:0000313" key="4">
    <source>
        <dbReference type="Proteomes" id="UP000569329"/>
    </source>
</evidence>
<sequence length="176" mass="17942">MNKTLRKSAVIVTTAGATVLAGLSGAGIAQARPDDHSGVDRYCTAEQLNVSMTELDHAMGKTGGRLVFTAERGESCLLSGAPALGFVDDDGDPLPVSARAAAREGVTVRVTEEQSAVASFSFPRVDMTTGKQLHGPVPSAVEVSVPAPAESSAVLVPWSSGAEVSGPVHVTPVTSC</sequence>
<comment type="caution">
    <text evidence="3">The sequence shown here is derived from an EMBL/GenBank/DDBJ whole genome shotgun (WGS) entry which is preliminary data.</text>
</comment>
<dbReference type="Proteomes" id="UP000569329">
    <property type="component" value="Unassembled WGS sequence"/>
</dbReference>
<feature type="signal peptide" evidence="1">
    <location>
        <begin position="1"/>
        <end position="31"/>
    </location>
</feature>
<keyword evidence="1" id="KW-0732">Signal</keyword>